<dbReference type="Proteomes" id="UP000503540">
    <property type="component" value="Chromosome"/>
</dbReference>
<keyword evidence="2" id="KW-1185">Reference proteome</keyword>
<gene>
    <name evidence="1" type="ORF">F5544_33570</name>
</gene>
<dbReference type="KEGG" id="nah:F5544_33570"/>
<name>A0A6G9YN50_9NOCA</name>
<sequence>MATNIDVDPALLAEAMRLFGTKTKKDTVNTALREAVQRLKRSEALERLVARAEAGDFDAAIAAYEARKAAQRGDA</sequence>
<evidence type="ECO:0000313" key="2">
    <source>
        <dbReference type="Proteomes" id="UP000503540"/>
    </source>
</evidence>
<protein>
    <submittedName>
        <fullName evidence="1">Type II toxin-antitoxin system VapB family antitoxin</fullName>
    </submittedName>
</protein>
<dbReference type="Pfam" id="PF09957">
    <property type="entry name" value="VapB_antitoxin"/>
    <property type="match status" value="1"/>
</dbReference>
<accession>A0A6G9YN50</accession>
<dbReference type="InterPro" id="IPR019239">
    <property type="entry name" value="VapB_antitoxin"/>
</dbReference>
<dbReference type="EMBL" id="CP046172">
    <property type="protein sequence ID" value="QIS14550.1"/>
    <property type="molecule type" value="Genomic_DNA"/>
</dbReference>
<dbReference type="AlphaFoldDB" id="A0A6G9YN50"/>
<dbReference type="RefSeq" id="WP_167476942.1">
    <property type="nucleotide sequence ID" value="NZ_CP046172.1"/>
</dbReference>
<organism evidence="1 2">
    <name type="scientific">Nocardia arthritidis</name>
    <dbReference type="NCBI Taxonomy" id="228602"/>
    <lineage>
        <taxon>Bacteria</taxon>
        <taxon>Bacillati</taxon>
        <taxon>Actinomycetota</taxon>
        <taxon>Actinomycetes</taxon>
        <taxon>Mycobacteriales</taxon>
        <taxon>Nocardiaceae</taxon>
        <taxon>Nocardia</taxon>
    </lineage>
</organism>
<reference evidence="1 2" key="1">
    <citation type="journal article" date="2019" name="ACS Chem. Biol.">
        <title>Identification and Mobilization of a Cryptic Antibiotic Biosynthesis Gene Locus from a Human-Pathogenic Nocardia Isolate.</title>
        <authorList>
            <person name="Herisse M."/>
            <person name="Ishida K."/>
            <person name="Porter J.L."/>
            <person name="Howden B."/>
            <person name="Hertweck C."/>
            <person name="Stinear T.P."/>
            <person name="Pidot S.J."/>
        </authorList>
    </citation>
    <scope>NUCLEOTIDE SEQUENCE [LARGE SCALE GENOMIC DNA]</scope>
    <source>
        <strain evidence="1 2">AUSMDU00012717</strain>
    </source>
</reference>
<evidence type="ECO:0000313" key="1">
    <source>
        <dbReference type="EMBL" id="QIS14550.1"/>
    </source>
</evidence>
<proteinExistence type="predicted"/>